<proteinExistence type="predicted"/>
<dbReference type="EMBL" id="CP086716">
    <property type="protein sequence ID" value="WOO81620.1"/>
    <property type="molecule type" value="Genomic_DNA"/>
</dbReference>
<dbReference type="RefSeq" id="XP_062627652.1">
    <property type="nucleotide sequence ID" value="XM_062771668.1"/>
</dbReference>
<evidence type="ECO:0000313" key="3">
    <source>
        <dbReference type="Proteomes" id="UP000827549"/>
    </source>
</evidence>
<keyword evidence="3" id="KW-1185">Reference proteome</keyword>
<feature type="compositionally biased region" description="Low complexity" evidence="1">
    <location>
        <begin position="16"/>
        <end position="30"/>
    </location>
</feature>
<dbReference type="Proteomes" id="UP000827549">
    <property type="component" value="Chromosome 3"/>
</dbReference>
<organism evidence="2 3">
    <name type="scientific">Vanrija pseudolonga</name>
    <dbReference type="NCBI Taxonomy" id="143232"/>
    <lineage>
        <taxon>Eukaryota</taxon>
        <taxon>Fungi</taxon>
        <taxon>Dikarya</taxon>
        <taxon>Basidiomycota</taxon>
        <taxon>Agaricomycotina</taxon>
        <taxon>Tremellomycetes</taxon>
        <taxon>Trichosporonales</taxon>
        <taxon>Trichosporonaceae</taxon>
        <taxon>Vanrija</taxon>
    </lineage>
</organism>
<dbReference type="AlphaFoldDB" id="A0AAF0Y7Q5"/>
<evidence type="ECO:0000256" key="1">
    <source>
        <dbReference type="SAM" id="MobiDB-lite"/>
    </source>
</evidence>
<evidence type="ECO:0000313" key="2">
    <source>
        <dbReference type="EMBL" id="WOO81620.1"/>
    </source>
</evidence>
<dbReference type="GeneID" id="87808373"/>
<sequence>MPPSTMTPPPTPPTTMPTTTTPTTPTTPTTHRPIYAVPTTKPPTLHLPSTATTGADFSLQLSLYLNAKRTRLSPNRQALSFSPMAERDVALAQGAVCGSYKMPYIHATAHFDSPLAEARALAFWADEWNCDYLQCKLDVLAGALVDLGDSGVQTRITMLVTSPQADDDADLFLESFVLCCHETVVTLTVFEHGGVTSSP</sequence>
<accession>A0AAF0Y7Q5</accession>
<reference evidence="2" key="1">
    <citation type="submission" date="2023-10" db="EMBL/GenBank/DDBJ databases">
        <authorList>
            <person name="Noh H."/>
        </authorList>
    </citation>
    <scope>NUCLEOTIDE SEQUENCE</scope>
    <source>
        <strain evidence="2">DUCC4014</strain>
    </source>
</reference>
<feature type="region of interest" description="Disordered" evidence="1">
    <location>
        <begin position="1"/>
        <end position="51"/>
    </location>
</feature>
<gene>
    <name evidence="2" type="ORF">LOC62_03G005143</name>
</gene>
<protein>
    <submittedName>
        <fullName evidence="2">Uncharacterized protein</fullName>
    </submittedName>
</protein>
<feature type="compositionally biased region" description="Pro residues" evidence="1">
    <location>
        <begin position="1"/>
        <end position="15"/>
    </location>
</feature>
<name>A0AAF0Y7Q5_9TREE</name>